<comment type="caution">
    <text evidence="1">The sequence shown here is derived from an EMBL/GenBank/DDBJ whole genome shotgun (WGS) entry which is preliminary data.</text>
</comment>
<dbReference type="PANTHER" id="PTHR28055:SF1">
    <property type="entry name" value="ALTERED INHERITANCE OF MITOCHONDRIA PROTEIN 41, MITOCHONDRIAL"/>
    <property type="match status" value="1"/>
</dbReference>
<sequence length="147" mass="16331">MTLKEKLQDQQKAAMRAKDKVRLGAIRMLMAEIKQREVDNRIELSDDDIIAVITKMVKQRKDSIAQFEAADRQDLVDKESEELNVLQEFLPQPLTEEEVNSIIAAALESTGAQGMQDMGKVMAAIKSQIQGRADMGQVSGKIKASLS</sequence>
<reference evidence="1 2" key="1">
    <citation type="journal article" date="2022" name="Environ. Microbiol. Rep.">
        <title>Eco-phylogenetic analyses reveal divergent evolution of vitamin B12 metabolism in the marine bacterial family 'Psychromonadaceae'.</title>
        <authorList>
            <person name="Jin X."/>
            <person name="Yang Y."/>
            <person name="Cao H."/>
            <person name="Gao B."/>
            <person name="Zhao Z."/>
        </authorList>
    </citation>
    <scope>NUCLEOTIDE SEQUENCE [LARGE SCALE GENOMIC DNA]</scope>
    <source>
        <strain evidence="1 2">MKS20</strain>
    </source>
</reference>
<keyword evidence="2" id="KW-1185">Reference proteome</keyword>
<dbReference type="Proteomes" id="UP001201273">
    <property type="component" value="Unassembled WGS sequence"/>
</dbReference>
<dbReference type="Pfam" id="PF09424">
    <property type="entry name" value="YqeY"/>
    <property type="match status" value="1"/>
</dbReference>
<dbReference type="InterPro" id="IPR019004">
    <property type="entry name" value="YqeY/Aim41"/>
</dbReference>
<dbReference type="Gene3D" id="1.10.1510.10">
    <property type="entry name" value="Uncharacterised protein YqeY/AIM41 PF09424, N-terminal domain"/>
    <property type="match status" value="1"/>
</dbReference>
<organism evidence="1 2">
    <name type="scientific">Motilimonas cestriensis</name>
    <dbReference type="NCBI Taxonomy" id="2742685"/>
    <lineage>
        <taxon>Bacteria</taxon>
        <taxon>Pseudomonadati</taxon>
        <taxon>Pseudomonadota</taxon>
        <taxon>Gammaproteobacteria</taxon>
        <taxon>Alteromonadales</taxon>
        <taxon>Alteromonadales genera incertae sedis</taxon>
        <taxon>Motilimonas</taxon>
    </lineage>
</organism>
<dbReference type="InterPro" id="IPR003789">
    <property type="entry name" value="Asn/Gln_tRNA_amidoTrase-B-like"/>
</dbReference>
<name>A0ABS8WCJ4_9GAMM</name>
<evidence type="ECO:0000313" key="2">
    <source>
        <dbReference type="Proteomes" id="UP001201273"/>
    </source>
</evidence>
<dbReference type="EMBL" id="JAIMJA010000014">
    <property type="protein sequence ID" value="MCE2595988.1"/>
    <property type="molecule type" value="Genomic_DNA"/>
</dbReference>
<evidence type="ECO:0000313" key="1">
    <source>
        <dbReference type="EMBL" id="MCE2595988.1"/>
    </source>
</evidence>
<proteinExistence type="predicted"/>
<dbReference type="InterPro" id="IPR023168">
    <property type="entry name" value="GatB_Yqey_C_2"/>
</dbReference>
<accession>A0ABS8WCJ4</accession>
<gene>
    <name evidence="1" type="ORF">K6Y31_14335</name>
</gene>
<dbReference type="Gene3D" id="1.10.10.410">
    <property type="match status" value="1"/>
</dbReference>
<dbReference type="PANTHER" id="PTHR28055">
    <property type="entry name" value="ALTERED INHERITANCE OF MITOCHONDRIA PROTEIN 41, MITOCHONDRIAL"/>
    <property type="match status" value="1"/>
</dbReference>
<dbReference type="SUPFAM" id="SSF89095">
    <property type="entry name" value="GatB/YqeY motif"/>
    <property type="match status" value="1"/>
</dbReference>
<dbReference type="InterPro" id="IPR042184">
    <property type="entry name" value="YqeY/Aim41_N"/>
</dbReference>
<protein>
    <submittedName>
        <fullName evidence="1">GatB/YqeY domain-containing protein</fullName>
    </submittedName>
</protein>
<dbReference type="RefSeq" id="WP_233053650.1">
    <property type="nucleotide sequence ID" value="NZ_JAIMJA010000014.1"/>
</dbReference>